<evidence type="ECO:0000256" key="4">
    <source>
        <dbReference type="SAM" id="MobiDB-lite"/>
    </source>
</evidence>
<feature type="signal peptide" evidence="6">
    <location>
        <begin position="1"/>
        <end position="21"/>
    </location>
</feature>
<dbReference type="SUPFAM" id="SSF48726">
    <property type="entry name" value="Immunoglobulin"/>
    <property type="match status" value="2"/>
</dbReference>
<keyword evidence="5" id="KW-0812">Transmembrane</keyword>
<dbReference type="Proteomes" id="UP000050525">
    <property type="component" value="Unassembled WGS sequence"/>
</dbReference>
<gene>
    <name evidence="8" type="primary">TREM-B2L</name>
    <name evidence="8" type="ORF">Y1Q_0006493</name>
</gene>
<keyword evidence="8" id="KW-0675">Receptor</keyword>
<dbReference type="PANTHER" id="PTHR16423:SF6">
    <property type="entry name" value="TRIGGERING RECEPTOR EXPRESSED ON MYELOID CELLS 2-RELATED"/>
    <property type="match status" value="1"/>
</dbReference>
<feature type="chain" id="PRO_5007586669" evidence="6">
    <location>
        <begin position="22"/>
        <end position="390"/>
    </location>
</feature>
<evidence type="ECO:0000256" key="2">
    <source>
        <dbReference type="ARBA" id="ARBA00023157"/>
    </source>
</evidence>
<dbReference type="AlphaFoldDB" id="A0A151P4P9"/>
<evidence type="ECO:0000313" key="9">
    <source>
        <dbReference type="Proteomes" id="UP000050525"/>
    </source>
</evidence>
<keyword evidence="1 6" id="KW-0732">Signal</keyword>
<dbReference type="PROSITE" id="PS50835">
    <property type="entry name" value="IG_LIKE"/>
    <property type="match status" value="1"/>
</dbReference>
<dbReference type="SMART" id="SM00406">
    <property type="entry name" value="IGv"/>
    <property type="match status" value="1"/>
</dbReference>
<dbReference type="InterPro" id="IPR013106">
    <property type="entry name" value="Ig_V-set"/>
</dbReference>
<feature type="transmembrane region" description="Helical" evidence="5">
    <location>
        <begin position="355"/>
        <end position="377"/>
    </location>
</feature>
<keyword evidence="3" id="KW-0393">Immunoglobulin domain</keyword>
<evidence type="ECO:0000259" key="7">
    <source>
        <dbReference type="PROSITE" id="PS50835"/>
    </source>
</evidence>
<dbReference type="InterPro" id="IPR007110">
    <property type="entry name" value="Ig-like_dom"/>
</dbReference>
<feature type="domain" description="Ig-like" evidence="7">
    <location>
        <begin position="183"/>
        <end position="291"/>
    </location>
</feature>
<evidence type="ECO:0000256" key="1">
    <source>
        <dbReference type="ARBA" id="ARBA00022729"/>
    </source>
</evidence>
<evidence type="ECO:0000256" key="3">
    <source>
        <dbReference type="ARBA" id="ARBA00023319"/>
    </source>
</evidence>
<accession>A0A151P4P9</accession>
<dbReference type="InterPro" id="IPR003599">
    <property type="entry name" value="Ig_sub"/>
</dbReference>
<keyword evidence="2" id="KW-1015">Disulfide bond</keyword>
<dbReference type="InterPro" id="IPR052314">
    <property type="entry name" value="Immune_rcpt_domain"/>
</dbReference>
<dbReference type="InterPro" id="IPR036179">
    <property type="entry name" value="Ig-like_dom_sf"/>
</dbReference>
<keyword evidence="9" id="KW-1185">Reference proteome</keyword>
<keyword evidence="5" id="KW-1133">Transmembrane helix</keyword>
<name>A0A151P4P9_ALLMI</name>
<evidence type="ECO:0000256" key="6">
    <source>
        <dbReference type="SAM" id="SignalP"/>
    </source>
</evidence>
<evidence type="ECO:0000313" key="8">
    <source>
        <dbReference type="EMBL" id="KYO44034.1"/>
    </source>
</evidence>
<dbReference type="Pfam" id="PF07686">
    <property type="entry name" value="V-set"/>
    <property type="match status" value="2"/>
</dbReference>
<dbReference type="Gene3D" id="2.60.40.10">
    <property type="entry name" value="Immunoglobulins"/>
    <property type="match status" value="2"/>
</dbReference>
<sequence length="390" mass="44195">MEWEPLSLLLWLGLCISGVQEHKAVEGQNLTVRCPYSSRDYSGKGKVWCRYTGRKTCDVLVSTYFSYRGYGNQGRVKRTAIHDDTRNGTATIIVEKLRADDSGIYWRAFYDPPRFYRLVEVQLAVSKSLTAENVLTTLYTAPAFNFSTLDARYNGEPQSNCQGSFGIRDEPTLGLKAGMEWRPLSLLLWLGLCISGLQAQEYDAVESREEGETLSVQCPYDQQQYRKALKAWYQLRGETYYHLVSTQYTSLGGYQREASLERTMIQDDNSKGTVTITIKRLQLQDAGVYMCGCFGHNRTVHILKIIKLKFSQRLTTENIPTTPYTGPALKSSTPDSRNNGEPQKTSEVSFGVSSWLVLLLGLLTTKTLMAVTIALLVRRRLYREEASERI</sequence>
<evidence type="ECO:0000256" key="5">
    <source>
        <dbReference type="SAM" id="Phobius"/>
    </source>
</evidence>
<dbReference type="GO" id="GO:0038023">
    <property type="term" value="F:signaling receptor activity"/>
    <property type="evidence" value="ECO:0007669"/>
    <property type="project" value="TreeGrafter"/>
</dbReference>
<keyword evidence="5" id="KW-0472">Membrane</keyword>
<dbReference type="SMART" id="SM00409">
    <property type="entry name" value="IG"/>
    <property type="match status" value="2"/>
</dbReference>
<proteinExistence type="predicted"/>
<feature type="region of interest" description="Disordered" evidence="4">
    <location>
        <begin position="319"/>
        <end position="346"/>
    </location>
</feature>
<organism evidence="8 9">
    <name type="scientific">Alligator mississippiensis</name>
    <name type="common">American alligator</name>
    <dbReference type="NCBI Taxonomy" id="8496"/>
    <lineage>
        <taxon>Eukaryota</taxon>
        <taxon>Metazoa</taxon>
        <taxon>Chordata</taxon>
        <taxon>Craniata</taxon>
        <taxon>Vertebrata</taxon>
        <taxon>Euteleostomi</taxon>
        <taxon>Archelosauria</taxon>
        <taxon>Archosauria</taxon>
        <taxon>Crocodylia</taxon>
        <taxon>Alligatoridae</taxon>
        <taxon>Alligatorinae</taxon>
        <taxon>Alligator</taxon>
    </lineage>
</organism>
<dbReference type="InterPro" id="IPR013783">
    <property type="entry name" value="Ig-like_fold"/>
</dbReference>
<protein>
    <submittedName>
        <fullName evidence="8">Triggering receptor expressed on myeloid cells isoform B</fullName>
    </submittedName>
</protein>
<comment type="caution">
    <text evidence="8">The sequence shown here is derived from an EMBL/GenBank/DDBJ whole genome shotgun (WGS) entry which is preliminary data.</text>
</comment>
<dbReference type="PANTHER" id="PTHR16423">
    <property type="entry name" value="TREM-LIKE TRANSCRIPT PROTEIN"/>
    <property type="match status" value="1"/>
</dbReference>
<dbReference type="GO" id="GO:0009986">
    <property type="term" value="C:cell surface"/>
    <property type="evidence" value="ECO:0007669"/>
    <property type="project" value="TreeGrafter"/>
</dbReference>
<reference evidence="8 9" key="1">
    <citation type="journal article" date="2012" name="Genome Biol.">
        <title>Sequencing three crocodilian genomes to illuminate the evolution of archosaurs and amniotes.</title>
        <authorList>
            <person name="St John J.A."/>
            <person name="Braun E.L."/>
            <person name="Isberg S.R."/>
            <person name="Miles L.G."/>
            <person name="Chong A.Y."/>
            <person name="Gongora J."/>
            <person name="Dalzell P."/>
            <person name="Moran C."/>
            <person name="Bed'hom B."/>
            <person name="Abzhanov A."/>
            <person name="Burgess S.C."/>
            <person name="Cooksey A.M."/>
            <person name="Castoe T.A."/>
            <person name="Crawford N.G."/>
            <person name="Densmore L.D."/>
            <person name="Drew J.C."/>
            <person name="Edwards S.V."/>
            <person name="Faircloth B.C."/>
            <person name="Fujita M.K."/>
            <person name="Greenwold M.J."/>
            <person name="Hoffmann F.G."/>
            <person name="Howard J.M."/>
            <person name="Iguchi T."/>
            <person name="Janes D.E."/>
            <person name="Khan S.Y."/>
            <person name="Kohno S."/>
            <person name="de Koning A.J."/>
            <person name="Lance S.L."/>
            <person name="McCarthy F.M."/>
            <person name="McCormack J.E."/>
            <person name="Merchant M.E."/>
            <person name="Peterson D.G."/>
            <person name="Pollock D.D."/>
            <person name="Pourmand N."/>
            <person name="Raney B.J."/>
            <person name="Roessler K.A."/>
            <person name="Sanford J.R."/>
            <person name="Sawyer R.H."/>
            <person name="Schmidt C.J."/>
            <person name="Triplett E.W."/>
            <person name="Tuberville T.D."/>
            <person name="Venegas-Anaya M."/>
            <person name="Howard J.T."/>
            <person name="Jarvis E.D."/>
            <person name="Guillette L.J.Jr."/>
            <person name="Glenn T.C."/>
            <person name="Green R.E."/>
            <person name="Ray D.A."/>
        </authorList>
    </citation>
    <scope>NUCLEOTIDE SEQUENCE [LARGE SCALE GENOMIC DNA]</scope>
    <source>
        <strain evidence="8">KSC_2009_1</strain>
    </source>
</reference>
<dbReference type="EMBL" id="AKHW03000979">
    <property type="protein sequence ID" value="KYO44034.1"/>
    <property type="molecule type" value="Genomic_DNA"/>
</dbReference>